<organism evidence="2 3">
    <name type="scientific">Neokomagataea thailandica NBRC 106555</name>
    <dbReference type="NCBI Taxonomy" id="1223520"/>
    <lineage>
        <taxon>Bacteria</taxon>
        <taxon>Pseudomonadati</taxon>
        <taxon>Pseudomonadota</taxon>
        <taxon>Alphaproteobacteria</taxon>
        <taxon>Acetobacterales</taxon>
        <taxon>Acetobacteraceae</taxon>
        <taxon>Neokomagataea</taxon>
    </lineage>
</organism>
<dbReference type="EMBL" id="BAQC01000018">
    <property type="protein sequence ID" value="GBR52133.1"/>
    <property type="molecule type" value="Genomic_DNA"/>
</dbReference>
<accession>A0ABQ0QP68</accession>
<keyword evidence="3" id="KW-1185">Reference proteome</keyword>
<name>A0ABQ0QP68_9PROT</name>
<evidence type="ECO:0000313" key="3">
    <source>
        <dbReference type="Proteomes" id="UP001062632"/>
    </source>
</evidence>
<evidence type="ECO:0000256" key="1">
    <source>
        <dbReference type="SAM" id="MobiDB-lite"/>
    </source>
</evidence>
<dbReference type="Proteomes" id="UP001062632">
    <property type="component" value="Unassembled WGS sequence"/>
</dbReference>
<gene>
    <name evidence="2" type="ORF">AA106555_0813</name>
</gene>
<protein>
    <submittedName>
        <fullName evidence="2">Uncharacterized protein</fullName>
    </submittedName>
</protein>
<feature type="region of interest" description="Disordered" evidence="1">
    <location>
        <begin position="1"/>
        <end position="39"/>
    </location>
</feature>
<reference evidence="2 3" key="1">
    <citation type="submission" date="2013-04" db="EMBL/GenBank/DDBJ databases">
        <title>The genome sequencing project of 58 acetic acid bacteria.</title>
        <authorList>
            <person name="Okamoto-Kainuma A."/>
            <person name="Ishikawa M."/>
            <person name="Umino S."/>
            <person name="Koizumi Y."/>
            <person name="Shiwa Y."/>
            <person name="Yoshikawa H."/>
            <person name="Matsutani M."/>
            <person name="Matsushita K."/>
        </authorList>
    </citation>
    <scope>NUCLEOTIDE SEQUENCE [LARGE SCALE GENOMIC DNA]</scope>
    <source>
        <strain evidence="2 3">NBRC 106555</strain>
    </source>
</reference>
<sequence>MVPNNGAYEAAAPKMSTGVAKGKTSKGSKTPPRLAPSTMQAAIPPTRDRQSVPNVRLMSKIGISCSVTPSISPNGKLATISGSPVVSQ</sequence>
<proteinExistence type="predicted"/>
<comment type="caution">
    <text evidence="2">The sequence shown here is derived from an EMBL/GenBank/DDBJ whole genome shotgun (WGS) entry which is preliminary data.</text>
</comment>
<evidence type="ECO:0000313" key="2">
    <source>
        <dbReference type="EMBL" id="GBR52133.1"/>
    </source>
</evidence>